<dbReference type="SUPFAM" id="SSF52540">
    <property type="entry name" value="P-loop containing nucleoside triphosphate hydrolases"/>
    <property type="match status" value="1"/>
</dbReference>
<evidence type="ECO:0000256" key="1">
    <source>
        <dbReference type="ARBA" id="ARBA00005446"/>
    </source>
</evidence>
<dbReference type="PROSITE" id="PS51192">
    <property type="entry name" value="HELICASE_ATP_BIND_1"/>
    <property type="match status" value="1"/>
</dbReference>
<protein>
    <recommendedName>
        <fullName evidence="5">DNA 3'-5' helicase</fullName>
        <ecNumber evidence="5">5.6.2.4</ecNumber>
    </recommendedName>
</protein>
<evidence type="ECO:0000259" key="6">
    <source>
        <dbReference type="PROSITE" id="PS51192"/>
    </source>
</evidence>
<sequence>MIELPVNDGALIFDRYGLDVGLLAVDEAHCVSQWGHEFRSDYRCLSSIRDVIGDVPLMALTATATPEVKKDIIENLRMHKA</sequence>
<dbReference type="GO" id="GO:0005737">
    <property type="term" value="C:cytoplasm"/>
    <property type="evidence" value="ECO:0007669"/>
    <property type="project" value="TreeGrafter"/>
</dbReference>
<evidence type="ECO:0000256" key="3">
    <source>
        <dbReference type="ARBA" id="ARBA00023235"/>
    </source>
</evidence>
<comment type="catalytic activity">
    <reaction evidence="4">
        <text>Couples ATP hydrolysis with the unwinding of duplex DNA by translocating in the 3'-5' direction.</text>
        <dbReference type="EC" id="5.6.2.4"/>
    </reaction>
</comment>
<comment type="similarity">
    <text evidence="1">Belongs to the helicase family. RecQ subfamily.</text>
</comment>
<dbReference type="InterPro" id="IPR027417">
    <property type="entry name" value="P-loop_NTPase"/>
</dbReference>
<dbReference type="GO" id="GO:0003677">
    <property type="term" value="F:DNA binding"/>
    <property type="evidence" value="ECO:0007669"/>
    <property type="project" value="UniProtKB-KW"/>
</dbReference>
<dbReference type="PANTHER" id="PTHR13710:SF105">
    <property type="entry name" value="ATP-DEPENDENT DNA HELICASE Q1"/>
    <property type="match status" value="1"/>
</dbReference>
<name>A0A914RJS1_PAREQ</name>
<dbReference type="AlphaFoldDB" id="A0A914RJS1"/>
<evidence type="ECO:0000313" key="7">
    <source>
        <dbReference type="Proteomes" id="UP000887564"/>
    </source>
</evidence>
<keyword evidence="3" id="KW-0413">Isomerase</keyword>
<dbReference type="GO" id="GO:0000724">
    <property type="term" value="P:double-strand break repair via homologous recombination"/>
    <property type="evidence" value="ECO:0007669"/>
    <property type="project" value="TreeGrafter"/>
</dbReference>
<dbReference type="GO" id="GO:0009378">
    <property type="term" value="F:four-way junction helicase activity"/>
    <property type="evidence" value="ECO:0007669"/>
    <property type="project" value="TreeGrafter"/>
</dbReference>
<evidence type="ECO:0000313" key="8">
    <source>
        <dbReference type="WBParaSite" id="PEQ_0000676901-mRNA-1"/>
    </source>
</evidence>
<dbReference type="Proteomes" id="UP000887564">
    <property type="component" value="Unplaced"/>
</dbReference>
<keyword evidence="2" id="KW-0238">DNA-binding</keyword>
<dbReference type="PANTHER" id="PTHR13710">
    <property type="entry name" value="DNA HELICASE RECQ FAMILY MEMBER"/>
    <property type="match status" value="1"/>
</dbReference>
<dbReference type="GO" id="GO:0043138">
    <property type="term" value="F:3'-5' DNA helicase activity"/>
    <property type="evidence" value="ECO:0007669"/>
    <property type="project" value="UniProtKB-EC"/>
</dbReference>
<evidence type="ECO:0000256" key="5">
    <source>
        <dbReference type="ARBA" id="ARBA00034808"/>
    </source>
</evidence>
<feature type="domain" description="Helicase ATP-binding" evidence="6">
    <location>
        <begin position="1"/>
        <end position="81"/>
    </location>
</feature>
<dbReference type="Gene3D" id="3.40.50.300">
    <property type="entry name" value="P-loop containing nucleotide triphosphate hydrolases"/>
    <property type="match status" value="1"/>
</dbReference>
<proteinExistence type="inferred from homology"/>
<dbReference type="InterPro" id="IPR014001">
    <property type="entry name" value="Helicase_ATP-bd"/>
</dbReference>
<evidence type="ECO:0000256" key="4">
    <source>
        <dbReference type="ARBA" id="ARBA00034617"/>
    </source>
</evidence>
<dbReference type="GO" id="GO:0005694">
    <property type="term" value="C:chromosome"/>
    <property type="evidence" value="ECO:0007669"/>
    <property type="project" value="TreeGrafter"/>
</dbReference>
<dbReference type="WBParaSite" id="PEQ_0000676901-mRNA-1">
    <property type="protein sequence ID" value="PEQ_0000676901-mRNA-1"/>
    <property type="gene ID" value="PEQ_0000676901"/>
</dbReference>
<organism evidence="7 8">
    <name type="scientific">Parascaris equorum</name>
    <name type="common">Equine roundworm</name>
    <dbReference type="NCBI Taxonomy" id="6256"/>
    <lineage>
        <taxon>Eukaryota</taxon>
        <taxon>Metazoa</taxon>
        <taxon>Ecdysozoa</taxon>
        <taxon>Nematoda</taxon>
        <taxon>Chromadorea</taxon>
        <taxon>Rhabditida</taxon>
        <taxon>Spirurina</taxon>
        <taxon>Ascaridomorpha</taxon>
        <taxon>Ascaridoidea</taxon>
        <taxon>Ascarididae</taxon>
        <taxon>Parascaris</taxon>
    </lineage>
</organism>
<reference evidence="8" key="1">
    <citation type="submission" date="2022-11" db="UniProtKB">
        <authorList>
            <consortium name="WormBaseParasite"/>
        </authorList>
    </citation>
    <scope>IDENTIFICATION</scope>
</reference>
<dbReference type="EC" id="5.6.2.4" evidence="5"/>
<keyword evidence="7" id="KW-1185">Reference proteome</keyword>
<accession>A0A914RJS1</accession>
<evidence type="ECO:0000256" key="2">
    <source>
        <dbReference type="ARBA" id="ARBA00023125"/>
    </source>
</evidence>